<protein>
    <submittedName>
        <fullName evidence="2">Uncharacterized protein</fullName>
    </submittedName>
</protein>
<keyword evidence="1" id="KW-0812">Transmembrane</keyword>
<dbReference type="RefSeq" id="WP_232735890.1">
    <property type="nucleotide sequence ID" value="NZ_CP076459.1"/>
</dbReference>
<keyword evidence="1" id="KW-1133">Transmembrane helix</keyword>
<reference evidence="2" key="1">
    <citation type="submission" date="2021-06" db="EMBL/GenBank/DDBJ databases">
        <title>An adapted protocol for Saccharibacteria cultivation: two new species join this phylum of Candidate Phyla Radiations.</title>
        <authorList>
            <person name="Ibrahim A."/>
            <person name="Maatouk M."/>
            <person name="Raoult D."/>
            <person name="Bittar F."/>
        </authorList>
    </citation>
    <scope>NUCLEOTIDE SEQUENCE</scope>
    <source>
        <strain evidence="2">IHU2</strain>
    </source>
</reference>
<name>A0A8F1MA58_9BACT</name>
<gene>
    <name evidence="2" type="ORF">KOY49_02605</name>
</gene>
<sequence length="150" mass="17095">MNQKSMKKLKIVAIVLGVVFLISVIVGLIVVNNNRSSGVSKTAKKKIQKIFAEEDAKNLQKVVSKYGYSIRYDKSIFTGEGHVLNKDSNEKQYSATTYADDELKESRAYAILRLNFRKGSEKAEEEEEKFSFRKIMPDFSIITSRKKALF</sequence>
<feature type="transmembrane region" description="Helical" evidence="1">
    <location>
        <begin position="12"/>
        <end position="31"/>
    </location>
</feature>
<proteinExistence type="predicted"/>
<keyword evidence="3" id="KW-1185">Reference proteome</keyword>
<keyword evidence="1" id="KW-0472">Membrane</keyword>
<dbReference type="AlphaFoldDB" id="A0A8F1MA58"/>
<dbReference type="EMBL" id="CP076459">
    <property type="protein sequence ID" value="QWQ31082.1"/>
    <property type="molecule type" value="Genomic_DNA"/>
</dbReference>
<dbReference type="KEGG" id="mvl:KOY49_02605"/>
<evidence type="ECO:0000256" key="1">
    <source>
        <dbReference type="SAM" id="Phobius"/>
    </source>
</evidence>
<evidence type="ECO:0000313" key="2">
    <source>
        <dbReference type="EMBL" id="QWQ31082.1"/>
    </source>
</evidence>
<accession>A0A8F1MA58</accession>
<organism evidence="2 3">
    <name type="scientific">Candidatus Minimicrobia vallesae</name>
    <dbReference type="NCBI Taxonomy" id="2841264"/>
    <lineage>
        <taxon>Bacteria</taxon>
        <taxon>Candidatus Saccharimonadota</taxon>
        <taxon>Candidatus Saccharimonadota incertae sedis</taxon>
        <taxon>Candidatus Minimicrobia</taxon>
    </lineage>
</organism>
<evidence type="ECO:0000313" key="3">
    <source>
        <dbReference type="Proteomes" id="UP000677117"/>
    </source>
</evidence>
<dbReference type="Proteomes" id="UP000677117">
    <property type="component" value="Chromosome"/>
</dbReference>